<keyword evidence="2" id="KW-1185">Reference proteome</keyword>
<dbReference type="EMBL" id="CM042885">
    <property type="protein sequence ID" value="KAI4364961.1"/>
    <property type="molecule type" value="Genomic_DNA"/>
</dbReference>
<evidence type="ECO:0000313" key="2">
    <source>
        <dbReference type="Proteomes" id="UP001057402"/>
    </source>
</evidence>
<accession>A0ACB9QER0</accession>
<name>A0ACB9QER0_9MYRT</name>
<reference evidence="2" key="1">
    <citation type="journal article" date="2023" name="Front. Plant Sci.">
        <title>Chromosomal-level genome assembly of Melastoma candidum provides insights into trichome evolution.</title>
        <authorList>
            <person name="Zhong Y."/>
            <person name="Wu W."/>
            <person name="Sun C."/>
            <person name="Zou P."/>
            <person name="Liu Y."/>
            <person name="Dai S."/>
            <person name="Zhou R."/>
        </authorList>
    </citation>
    <scope>NUCLEOTIDE SEQUENCE [LARGE SCALE GENOMIC DNA]</scope>
</reference>
<sequence>MATKPMTKEAIALTEKKMDMALDDIIKMSKTGGPKVKKSRLPNKSHRNFSNVAQQKTTRFKQYMNSRSSVRQGVLAQRRSNFQGSQFPLTNEAAKRASALPFRNGFLIRERRGNPNRGRNGAAFSNFNSSDETYAQWEQQQEQITGPKEKLHTLDVLFASLKEQRLNPGPRRNGPSMRSGPSTHGGPSTRNGPSMHNGRDKQIPPWSRGRFGK</sequence>
<organism evidence="1 2">
    <name type="scientific">Melastoma candidum</name>
    <dbReference type="NCBI Taxonomy" id="119954"/>
    <lineage>
        <taxon>Eukaryota</taxon>
        <taxon>Viridiplantae</taxon>
        <taxon>Streptophyta</taxon>
        <taxon>Embryophyta</taxon>
        <taxon>Tracheophyta</taxon>
        <taxon>Spermatophyta</taxon>
        <taxon>Magnoliopsida</taxon>
        <taxon>eudicotyledons</taxon>
        <taxon>Gunneridae</taxon>
        <taxon>Pentapetalae</taxon>
        <taxon>rosids</taxon>
        <taxon>malvids</taxon>
        <taxon>Myrtales</taxon>
        <taxon>Melastomataceae</taxon>
        <taxon>Melastomatoideae</taxon>
        <taxon>Melastomateae</taxon>
        <taxon>Melastoma</taxon>
    </lineage>
</organism>
<proteinExistence type="predicted"/>
<protein>
    <submittedName>
        <fullName evidence="1">Uncharacterized protein</fullName>
    </submittedName>
</protein>
<comment type="caution">
    <text evidence="1">The sequence shown here is derived from an EMBL/GenBank/DDBJ whole genome shotgun (WGS) entry which is preliminary data.</text>
</comment>
<gene>
    <name evidence="1" type="ORF">MLD38_020993</name>
</gene>
<evidence type="ECO:0000313" key="1">
    <source>
        <dbReference type="EMBL" id="KAI4364961.1"/>
    </source>
</evidence>
<dbReference type="Proteomes" id="UP001057402">
    <property type="component" value="Chromosome 6"/>
</dbReference>